<evidence type="ECO:0000313" key="9">
    <source>
        <dbReference type="Proteomes" id="UP001212997"/>
    </source>
</evidence>
<dbReference type="FunFam" id="1.20.1250.20:FF:000068">
    <property type="entry name" value="MFS general substrate transporter"/>
    <property type="match status" value="1"/>
</dbReference>
<dbReference type="AlphaFoldDB" id="A0AAD5YKV0"/>
<keyword evidence="9" id="KW-1185">Reference proteome</keyword>
<organism evidence="8 9">
    <name type="scientific">Meripilus lineatus</name>
    <dbReference type="NCBI Taxonomy" id="2056292"/>
    <lineage>
        <taxon>Eukaryota</taxon>
        <taxon>Fungi</taxon>
        <taxon>Dikarya</taxon>
        <taxon>Basidiomycota</taxon>
        <taxon>Agaricomycotina</taxon>
        <taxon>Agaricomycetes</taxon>
        <taxon>Polyporales</taxon>
        <taxon>Meripilaceae</taxon>
        <taxon>Meripilus</taxon>
    </lineage>
</organism>
<evidence type="ECO:0000256" key="1">
    <source>
        <dbReference type="ARBA" id="ARBA00004141"/>
    </source>
</evidence>
<keyword evidence="2" id="KW-0813">Transport</keyword>
<gene>
    <name evidence="8" type="ORF">NLI96_g1532</name>
</gene>
<reference evidence="8" key="1">
    <citation type="submission" date="2022-07" db="EMBL/GenBank/DDBJ databases">
        <title>Genome Sequence of Physisporinus lineatus.</title>
        <authorList>
            <person name="Buettner E."/>
        </authorList>
    </citation>
    <scope>NUCLEOTIDE SEQUENCE</scope>
    <source>
        <strain evidence="8">VT162</strain>
    </source>
</reference>
<feature type="region of interest" description="Disordered" evidence="6">
    <location>
        <begin position="1"/>
        <end position="22"/>
    </location>
</feature>
<feature type="transmembrane region" description="Helical" evidence="7">
    <location>
        <begin position="399"/>
        <end position="421"/>
    </location>
</feature>
<feature type="transmembrane region" description="Helical" evidence="7">
    <location>
        <begin position="427"/>
        <end position="454"/>
    </location>
</feature>
<feature type="transmembrane region" description="Helical" evidence="7">
    <location>
        <begin position="272"/>
        <end position="294"/>
    </location>
</feature>
<dbReference type="SUPFAM" id="SSF103473">
    <property type="entry name" value="MFS general substrate transporter"/>
    <property type="match status" value="1"/>
</dbReference>
<name>A0AAD5YKV0_9APHY</name>
<dbReference type="FunFam" id="1.20.1250.20:FF:000779">
    <property type="entry name" value="Phthalate transporter, putative"/>
    <property type="match status" value="1"/>
</dbReference>
<feature type="transmembrane region" description="Helical" evidence="7">
    <location>
        <begin position="314"/>
        <end position="331"/>
    </location>
</feature>
<evidence type="ECO:0000256" key="4">
    <source>
        <dbReference type="ARBA" id="ARBA00022989"/>
    </source>
</evidence>
<keyword evidence="3 7" id="KW-0812">Transmembrane</keyword>
<dbReference type="InterPro" id="IPR036259">
    <property type="entry name" value="MFS_trans_sf"/>
</dbReference>
<sequence>MDPPMTVGKQFQDDAKSAGSGSVELEKHSEVIGHTTDQDYDLQKLQVNERRALAKIDFRVVPVLCILYLLAFLDRVNIANAALFGLKEDLKLGGTEYNTALVIFFVPYVGLPRIIVASWPRDFSWVREDLTKKPLFPTHELLGLFESGMFPGCFYLLAMWYRREEAQKRYTFFFCSTTLAGAFGGLLASAIGKMDGIRGYRGWRWVFILEGLLTCVVSFVLFFLIADFPEQVKWLSAEEKRWVKRRLYDDVGNSQVDNSITFRSSLDVLKDYKVLVGGLMYFGLIVPAYGYAYFAPAIIQGLGYGPIRTQLLSVPPWAAAFGLAMCLATISDAVRHRFIFTIIPPAIGLAGFVILMKENHNIHLRYAAIFLAAAGTYAAMPIIVCWFNTNLAGHRRRAVATGWQVGFGNIGGIIAAYSFLAKDAPRYITGYSICIAFICLSMLSCGVYFLGLVWENRQRDRGQVRGVDLPPEEKEKMGDLNPDYRYLL</sequence>
<evidence type="ECO:0000313" key="8">
    <source>
        <dbReference type="EMBL" id="KAJ3490285.1"/>
    </source>
</evidence>
<evidence type="ECO:0000256" key="7">
    <source>
        <dbReference type="SAM" id="Phobius"/>
    </source>
</evidence>
<evidence type="ECO:0000256" key="5">
    <source>
        <dbReference type="ARBA" id="ARBA00023136"/>
    </source>
</evidence>
<proteinExistence type="predicted"/>
<dbReference type="Gene3D" id="1.20.1250.20">
    <property type="entry name" value="MFS general substrate transporter like domains"/>
    <property type="match status" value="3"/>
</dbReference>
<accession>A0AAD5YKV0</accession>
<dbReference type="Pfam" id="PF07690">
    <property type="entry name" value="MFS_1"/>
    <property type="match status" value="1"/>
</dbReference>
<feature type="transmembrane region" description="Helical" evidence="7">
    <location>
        <begin position="362"/>
        <end position="387"/>
    </location>
</feature>
<evidence type="ECO:0000256" key="3">
    <source>
        <dbReference type="ARBA" id="ARBA00022692"/>
    </source>
</evidence>
<dbReference type="GO" id="GO:0022857">
    <property type="term" value="F:transmembrane transporter activity"/>
    <property type="evidence" value="ECO:0007669"/>
    <property type="project" value="InterPro"/>
</dbReference>
<dbReference type="PANTHER" id="PTHR43791:SF46">
    <property type="entry name" value="MAJOR FACILITATOR SUPERFAMILY (MFS) PROFILE DOMAIN-CONTAINING PROTEIN-RELATED"/>
    <property type="match status" value="1"/>
</dbReference>
<comment type="subcellular location">
    <subcellularLocation>
        <location evidence="1">Membrane</location>
        <topology evidence="1">Multi-pass membrane protein</topology>
    </subcellularLocation>
</comment>
<dbReference type="GO" id="GO:0005886">
    <property type="term" value="C:plasma membrane"/>
    <property type="evidence" value="ECO:0007669"/>
    <property type="project" value="TreeGrafter"/>
</dbReference>
<dbReference type="EMBL" id="JANAWD010000030">
    <property type="protein sequence ID" value="KAJ3490285.1"/>
    <property type="molecule type" value="Genomic_DNA"/>
</dbReference>
<dbReference type="InterPro" id="IPR011701">
    <property type="entry name" value="MFS"/>
</dbReference>
<keyword evidence="4 7" id="KW-1133">Transmembrane helix</keyword>
<feature type="transmembrane region" description="Helical" evidence="7">
    <location>
        <begin position="338"/>
        <end position="356"/>
    </location>
</feature>
<feature type="transmembrane region" description="Helical" evidence="7">
    <location>
        <begin position="139"/>
        <end position="158"/>
    </location>
</feature>
<feature type="transmembrane region" description="Helical" evidence="7">
    <location>
        <begin position="98"/>
        <end position="119"/>
    </location>
</feature>
<evidence type="ECO:0000256" key="2">
    <source>
        <dbReference type="ARBA" id="ARBA00022448"/>
    </source>
</evidence>
<evidence type="ECO:0000256" key="6">
    <source>
        <dbReference type="SAM" id="MobiDB-lite"/>
    </source>
</evidence>
<protein>
    <recommendedName>
        <fullName evidence="10">Major facilitator superfamily (MFS) profile domain-containing protein</fullName>
    </recommendedName>
</protein>
<dbReference type="Proteomes" id="UP001212997">
    <property type="component" value="Unassembled WGS sequence"/>
</dbReference>
<keyword evidence="5 7" id="KW-0472">Membrane</keyword>
<comment type="caution">
    <text evidence="8">The sequence shown here is derived from an EMBL/GenBank/DDBJ whole genome shotgun (WGS) entry which is preliminary data.</text>
</comment>
<dbReference type="PANTHER" id="PTHR43791">
    <property type="entry name" value="PERMEASE-RELATED"/>
    <property type="match status" value="1"/>
</dbReference>
<feature type="transmembrane region" description="Helical" evidence="7">
    <location>
        <begin position="170"/>
        <end position="191"/>
    </location>
</feature>
<feature type="transmembrane region" description="Helical" evidence="7">
    <location>
        <begin position="203"/>
        <end position="226"/>
    </location>
</feature>
<evidence type="ECO:0008006" key="10">
    <source>
        <dbReference type="Google" id="ProtNLM"/>
    </source>
</evidence>
<feature type="transmembrane region" description="Helical" evidence="7">
    <location>
        <begin position="60"/>
        <end position="86"/>
    </location>
</feature>